<name>S7WAY6_SPRLO</name>
<dbReference type="PANTHER" id="PTHR16517">
    <property type="entry name" value="TUBBY-RELATED"/>
    <property type="match status" value="1"/>
</dbReference>
<dbReference type="EMBL" id="ATCN01000008">
    <property type="protein sequence ID" value="EPR80125.1"/>
    <property type="molecule type" value="Genomic_DNA"/>
</dbReference>
<dbReference type="Proteomes" id="UP000014978">
    <property type="component" value="Unassembled WGS sequence"/>
</dbReference>
<proteinExistence type="inferred from homology"/>
<dbReference type="Pfam" id="PF01167">
    <property type="entry name" value="Tub"/>
    <property type="match status" value="1"/>
</dbReference>
<gene>
    <name evidence="3" type="ORF">SLOPH_2008</name>
</gene>
<dbReference type="OrthoDB" id="8775810at2759"/>
<evidence type="ECO:0000259" key="2">
    <source>
        <dbReference type="Pfam" id="PF01167"/>
    </source>
</evidence>
<keyword evidence="4" id="KW-1185">Reference proteome</keyword>
<evidence type="ECO:0000313" key="3">
    <source>
        <dbReference type="EMBL" id="EPR80125.1"/>
    </source>
</evidence>
<dbReference type="Gene3D" id="3.20.90.10">
    <property type="entry name" value="Tubby Protein, Chain A"/>
    <property type="match status" value="1"/>
</dbReference>
<protein>
    <submittedName>
        <fullName evidence="3">Tubby protein</fullName>
    </submittedName>
</protein>
<organism evidence="3 4">
    <name type="scientific">Spraguea lophii (strain 42_110)</name>
    <name type="common">Microsporidian parasite</name>
    <dbReference type="NCBI Taxonomy" id="1358809"/>
    <lineage>
        <taxon>Eukaryota</taxon>
        <taxon>Fungi</taxon>
        <taxon>Fungi incertae sedis</taxon>
        <taxon>Microsporidia</taxon>
        <taxon>Spragueidae</taxon>
        <taxon>Spraguea</taxon>
    </lineage>
</organism>
<reference evidence="4" key="1">
    <citation type="journal article" date="2013" name="PLoS Genet.">
        <title>The genome of Spraguea lophii and the basis of host-microsporidian interactions.</title>
        <authorList>
            <person name="Campbell S.E."/>
            <person name="Williams T.A."/>
            <person name="Yousuf A."/>
            <person name="Soanes D.M."/>
            <person name="Paszkiewicz K.H."/>
            <person name="Williams B.A.P."/>
        </authorList>
    </citation>
    <scope>NUCLEOTIDE SEQUENCE [LARGE SCALE GENOMIC DNA]</scope>
    <source>
        <strain evidence="4">42_110</strain>
    </source>
</reference>
<evidence type="ECO:0000256" key="1">
    <source>
        <dbReference type="ARBA" id="ARBA00007129"/>
    </source>
</evidence>
<dbReference type="STRING" id="1358809.S7WAY6"/>
<comment type="similarity">
    <text evidence="1">Belongs to the TUB family.</text>
</comment>
<dbReference type="InterPro" id="IPR025659">
    <property type="entry name" value="Tubby-like_C"/>
</dbReference>
<dbReference type="InterPro" id="IPR000007">
    <property type="entry name" value="Tubby_C"/>
</dbReference>
<comment type="caution">
    <text evidence="3">The sequence shown here is derived from an EMBL/GenBank/DDBJ whole genome shotgun (WGS) entry which is preliminary data.</text>
</comment>
<accession>S7WAY6</accession>
<dbReference type="HOGENOM" id="CLU_1147447_0_0_1"/>
<dbReference type="InParanoid" id="S7WAY6"/>
<dbReference type="AlphaFoldDB" id="S7WAY6"/>
<dbReference type="SUPFAM" id="SSF54518">
    <property type="entry name" value="Tubby C-terminal domain-like"/>
    <property type="match status" value="1"/>
</dbReference>
<dbReference type="OMA" id="MNAYKTL"/>
<sequence length="236" mass="27866">MPDEYFQSPRFVTIGDLEEKQIFFDTKKFRDRCHGDVPKCDVIIKGRVTRSRKGCDHTYIYESEDGYMTLKAKKHFMKYKIYRNDYCIAELHSNIFGSHYRFYLHECENLIINYKFGLCRSKGPREFEIIYLAKKFNGHLIEYWKEDYSNRFKVLTNRKPLYSAETNSFVLNFNGRVTMPSVKNFQIVHPMELSSVTLTFGKIDKDSFVLDYGHPWSPIRAFGIALTALDFKVGCE</sequence>
<evidence type="ECO:0000313" key="4">
    <source>
        <dbReference type="Proteomes" id="UP000014978"/>
    </source>
</evidence>
<dbReference type="PRINTS" id="PR01573">
    <property type="entry name" value="SUPERTUBBY"/>
</dbReference>
<dbReference type="PANTHER" id="PTHR16517:SF7">
    <property type="entry name" value="PROTEIN KING TUBBY"/>
    <property type="match status" value="1"/>
</dbReference>
<feature type="domain" description="Tubby C-terminal" evidence="2">
    <location>
        <begin position="109"/>
        <end position="230"/>
    </location>
</feature>
<dbReference type="VEuPathDB" id="MicrosporidiaDB:SLOPH_2008"/>